<dbReference type="CDD" id="cd03468">
    <property type="entry name" value="PolY_like"/>
    <property type="match status" value="1"/>
</dbReference>
<dbReference type="Gene3D" id="3.30.70.270">
    <property type="match status" value="1"/>
</dbReference>
<dbReference type="GO" id="GO:0006281">
    <property type="term" value="P:DNA repair"/>
    <property type="evidence" value="ECO:0007669"/>
    <property type="project" value="InterPro"/>
</dbReference>
<dbReference type="eggNOG" id="COG0389">
    <property type="taxonomic scope" value="Bacteria"/>
</dbReference>
<evidence type="ECO:0000256" key="2">
    <source>
        <dbReference type="ARBA" id="ARBA00022763"/>
    </source>
</evidence>
<dbReference type="AlphaFoldDB" id="A0A1H7AUI9"/>
<organism evidence="5 6">
    <name type="scientific">Demequina mangrovi</name>
    <dbReference type="NCBI Taxonomy" id="1043493"/>
    <lineage>
        <taxon>Bacteria</taxon>
        <taxon>Bacillati</taxon>
        <taxon>Actinomycetota</taxon>
        <taxon>Actinomycetes</taxon>
        <taxon>Micrococcales</taxon>
        <taxon>Demequinaceae</taxon>
        <taxon>Demequina</taxon>
    </lineage>
</organism>
<accession>A0A1H7AUI9</accession>
<dbReference type="InterPro" id="IPR043128">
    <property type="entry name" value="Rev_trsase/Diguanyl_cyclase"/>
</dbReference>
<evidence type="ECO:0000313" key="5">
    <source>
        <dbReference type="EMBL" id="SEJ69301.1"/>
    </source>
</evidence>
<dbReference type="Pfam" id="PF00817">
    <property type="entry name" value="IMS"/>
    <property type="match status" value="1"/>
</dbReference>
<keyword evidence="6" id="KW-1185">Reference proteome</keyword>
<name>A0A1H7AUI9_9MICO</name>
<comment type="similarity">
    <text evidence="1">Belongs to the DNA polymerase type-Y family.</text>
</comment>
<dbReference type="EMBL" id="FNZI01000009">
    <property type="protein sequence ID" value="SEJ69301.1"/>
    <property type="molecule type" value="Genomic_DNA"/>
</dbReference>
<evidence type="ECO:0000259" key="4">
    <source>
        <dbReference type="PROSITE" id="PS50173"/>
    </source>
</evidence>
<dbReference type="Gene3D" id="1.10.150.20">
    <property type="entry name" value="5' to 3' exonuclease, C-terminal subdomain"/>
    <property type="match status" value="1"/>
</dbReference>
<evidence type="ECO:0000256" key="1">
    <source>
        <dbReference type="ARBA" id="ARBA00010945"/>
    </source>
</evidence>
<protein>
    <submittedName>
        <fullName evidence="5">Protein ImuB</fullName>
    </submittedName>
</protein>
<keyword evidence="2" id="KW-0227">DNA damage</keyword>
<dbReference type="RefSeq" id="WP_052405945.1">
    <property type="nucleotide sequence ID" value="NZ_BBLU01000012.1"/>
</dbReference>
<dbReference type="PROSITE" id="PS50173">
    <property type="entry name" value="UMUC"/>
    <property type="match status" value="1"/>
</dbReference>
<dbReference type="PANTHER" id="PTHR35369">
    <property type="entry name" value="BLR3025 PROTEIN-RELATED"/>
    <property type="match status" value="1"/>
</dbReference>
<dbReference type="InterPro" id="IPR043502">
    <property type="entry name" value="DNA/RNA_pol_sf"/>
</dbReference>
<feature type="domain" description="UmuC" evidence="4">
    <location>
        <begin position="33"/>
        <end position="158"/>
    </location>
</feature>
<reference evidence="6" key="1">
    <citation type="submission" date="2016-10" db="EMBL/GenBank/DDBJ databases">
        <authorList>
            <person name="Varghese N."/>
        </authorList>
    </citation>
    <scope>NUCLEOTIDE SEQUENCE [LARGE SCALE GENOMIC DNA]</scope>
    <source>
        <strain evidence="6">DSM 24868</strain>
    </source>
</reference>
<comment type="function">
    <text evidence="3">Poorly processive, error-prone DNA polymerase involved in untargeted mutagenesis. Copies undamaged DNA at stalled replication forks, which arise in vivo from mismatched or misaligned primer ends. These misaligned primers can be extended by PolIV. Exhibits no 3'-5' exonuclease (proofreading) activity. May be involved in translesional synthesis, in conjunction with the beta clamp from PolIII.</text>
</comment>
<sequence length="567" mass="59503">MSVVTVVRRAVLWVPDWPVVAAMTEAGLGADAPAAVLHGRGLVAVSAAARSAGVRRGSTRRLAQRACPELVILPHDEGRDSRRFEAVAAAAEQVVSGVEITRPGLLAIPADGAARFHGSEEALAEALVGAVAEQAGVECAVGAADGLLAAVLAARSSELVPAGASRDYLAPAPIDSLALAAMERVQRTEVDRLASVLTRLGIMTLGDLAALPFADVLARFGPVGVWAHRLASGEDLAPPVLRRSEEDIAVEHVFEDPAERIEQLTHAAAVAAASLDQALLDAGVRCGRVRITARTEKGEELERVWRTDVGTRAGAFARHMTDRVRWQLEGWLSGTAGGGEKGGEAPAPSGLVSLGLVAEDVVPLGAEQAYLWGGTSGADSRAHRALERVQGLLGLEGVLAVAEQGGRSPRDRVHAAPWGQEASPARAVAHPWPGRIPDPPPATVPPVARPALVLDAGGSPVTISRRLAVSAPPTWVRLEAEASDERARAANRHPSSGHVGHVEGPVWDRPRPVESWAGPWPVSERWWSEDASRRAYVQVALRDGEDEVTAVLLAYGGGAWALEAVYD</sequence>
<dbReference type="PANTHER" id="PTHR35369:SF2">
    <property type="entry name" value="BLR3025 PROTEIN"/>
    <property type="match status" value="1"/>
</dbReference>
<dbReference type="InterPro" id="IPR050356">
    <property type="entry name" value="SulA_CellDiv_inhibitor"/>
</dbReference>
<dbReference type="Proteomes" id="UP000183315">
    <property type="component" value="Unassembled WGS sequence"/>
</dbReference>
<dbReference type="SUPFAM" id="SSF56672">
    <property type="entry name" value="DNA/RNA polymerases"/>
    <property type="match status" value="1"/>
</dbReference>
<proteinExistence type="inferred from homology"/>
<evidence type="ECO:0000256" key="3">
    <source>
        <dbReference type="ARBA" id="ARBA00025589"/>
    </source>
</evidence>
<dbReference type="Gene3D" id="3.40.1170.60">
    <property type="match status" value="1"/>
</dbReference>
<evidence type="ECO:0000313" key="6">
    <source>
        <dbReference type="Proteomes" id="UP000183315"/>
    </source>
</evidence>
<gene>
    <name evidence="5" type="ORF">SAMN05421637_2703</name>
</gene>
<dbReference type="InterPro" id="IPR001126">
    <property type="entry name" value="UmuC"/>
</dbReference>
<dbReference type="STRING" id="1043493.SAMN05421637_2703"/>